<evidence type="ECO:0000313" key="3">
    <source>
        <dbReference type="EMBL" id="CUU54808.1"/>
    </source>
</evidence>
<evidence type="ECO:0000256" key="1">
    <source>
        <dbReference type="ARBA" id="ARBA00005254"/>
    </source>
</evidence>
<evidence type="ECO:0000259" key="2">
    <source>
        <dbReference type="Pfam" id="PF01575"/>
    </source>
</evidence>
<dbReference type="AlphaFoldDB" id="A0A0S4QJ37"/>
<dbReference type="SUPFAM" id="SSF54637">
    <property type="entry name" value="Thioesterase/thiol ester dehydrase-isomerase"/>
    <property type="match status" value="1"/>
</dbReference>
<dbReference type="InterPro" id="IPR029069">
    <property type="entry name" value="HotDog_dom_sf"/>
</dbReference>
<dbReference type="Gene3D" id="3.10.129.10">
    <property type="entry name" value="Hotdog Thioesterase"/>
    <property type="match status" value="1"/>
</dbReference>
<sequence>MDEGGVFFEDLGEGEQAPARSHRLSRTDLVRYAGASHDFNPMHHDEVKAQAAGMRSVFAHGMFTAGFLATALTDFVGIGNLRGYKVRFTEQAWPDDTLTTEITVRGKDEATHLVELDCRVVTEKGAVVLTGSAVAAPRRRSA</sequence>
<dbReference type="Proteomes" id="UP000198802">
    <property type="component" value="Unassembled WGS sequence"/>
</dbReference>
<gene>
    <name evidence="3" type="ORF">Ga0074812_103298</name>
</gene>
<evidence type="ECO:0000313" key="4">
    <source>
        <dbReference type="Proteomes" id="UP000198802"/>
    </source>
</evidence>
<dbReference type="PANTHER" id="PTHR43664:SF1">
    <property type="entry name" value="BETA-METHYLMALYL-COA DEHYDRATASE"/>
    <property type="match status" value="1"/>
</dbReference>
<dbReference type="InterPro" id="IPR052342">
    <property type="entry name" value="MCH/BMMD"/>
</dbReference>
<accession>A0A0S4QJ37</accession>
<reference evidence="4" key="1">
    <citation type="submission" date="2015-11" db="EMBL/GenBank/DDBJ databases">
        <authorList>
            <person name="Varghese N."/>
        </authorList>
    </citation>
    <scope>NUCLEOTIDE SEQUENCE [LARGE SCALE GENOMIC DNA]</scope>
    <source>
        <strain evidence="4">DSM 45899</strain>
    </source>
</reference>
<comment type="similarity">
    <text evidence="1">Belongs to the enoyl-CoA hydratase/isomerase family.</text>
</comment>
<proteinExistence type="inferred from homology"/>
<protein>
    <submittedName>
        <fullName evidence="3">Acyl dehydratase</fullName>
    </submittedName>
</protein>
<feature type="domain" description="MaoC-like" evidence="2">
    <location>
        <begin position="21"/>
        <end position="115"/>
    </location>
</feature>
<organism evidence="3 4">
    <name type="scientific">Parafrankia irregularis</name>
    <dbReference type="NCBI Taxonomy" id="795642"/>
    <lineage>
        <taxon>Bacteria</taxon>
        <taxon>Bacillati</taxon>
        <taxon>Actinomycetota</taxon>
        <taxon>Actinomycetes</taxon>
        <taxon>Frankiales</taxon>
        <taxon>Frankiaceae</taxon>
        <taxon>Parafrankia</taxon>
    </lineage>
</organism>
<dbReference type="Pfam" id="PF01575">
    <property type="entry name" value="MaoC_dehydratas"/>
    <property type="match status" value="1"/>
</dbReference>
<name>A0A0S4QJ37_9ACTN</name>
<dbReference type="EMBL" id="FAOZ01000003">
    <property type="protein sequence ID" value="CUU54808.1"/>
    <property type="molecule type" value="Genomic_DNA"/>
</dbReference>
<dbReference type="InterPro" id="IPR002539">
    <property type="entry name" value="MaoC-like_dom"/>
</dbReference>
<dbReference type="RefSeq" id="WP_091272653.1">
    <property type="nucleotide sequence ID" value="NZ_FAOZ01000003.1"/>
</dbReference>
<keyword evidence="4" id="KW-1185">Reference proteome</keyword>
<dbReference type="PANTHER" id="PTHR43664">
    <property type="entry name" value="MONOAMINE OXIDASE-RELATED"/>
    <property type="match status" value="1"/>
</dbReference>